<dbReference type="AlphaFoldDB" id="A0A6S6R872"/>
<dbReference type="InterPro" id="IPR046088">
    <property type="entry name" value="DUF6106"/>
</dbReference>
<dbReference type="EMBL" id="AP023367">
    <property type="protein sequence ID" value="BCJ96257.1"/>
    <property type="molecule type" value="Genomic_DNA"/>
</dbReference>
<evidence type="ECO:0000313" key="1">
    <source>
        <dbReference type="EMBL" id="BCJ96257.1"/>
    </source>
</evidence>
<organism evidence="1 2">
    <name type="scientific">Anaerocolumna cellulosilytica</name>
    <dbReference type="NCBI Taxonomy" id="433286"/>
    <lineage>
        <taxon>Bacteria</taxon>
        <taxon>Bacillati</taxon>
        <taxon>Bacillota</taxon>
        <taxon>Clostridia</taxon>
        <taxon>Lachnospirales</taxon>
        <taxon>Lachnospiraceae</taxon>
        <taxon>Anaerocolumna</taxon>
    </lineage>
</organism>
<dbReference type="Proteomes" id="UP000515561">
    <property type="component" value="Chromosome"/>
</dbReference>
<keyword evidence="2" id="KW-1185">Reference proteome</keyword>
<reference evidence="1 2" key="1">
    <citation type="journal article" date="2016" name="Int. J. Syst. Evol. Microbiol.">
        <title>Descriptions of Anaerotaenia torta gen. nov., sp. nov. and Anaerocolumna cellulosilytica gen. nov., sp. nov. isolated from a methanogenic reactor of cattle waste.</title>
        <authorList>
            <person name="Uek A."/>
            <person name="Ohtaki Y."/>
            <person name="Kaku N."/>
            <person name="Ueki K."/>
        </authorList>
    </citation>
    <scope>NUCLEOTIDE SEQUENCE [LARGE SCALE GENOMIC DNA]</scope>
    <source>
        <strain evidence="1 2">SN021</strain>
    </source>
</reference>
<gene>
    <name evidence="1" type="ORF">acsn021_38260</name>
</gene>
<dbReference type="Pfam" id="PF19601">
    <property type="entry name" value="DUF6106"/>
    <property type="match status" value="1"/>
</dbReference>
<protein>
    <submittedName>
        <fullName evidence="1">Uncharacterized protein</fullName>
    </submittedName>
</protein>
<accession>A0A6S6R872</accession>
<dbReference type="RefSeq" id="WP_184095529.1">
    <property type="nucleotide sequence ID" value="NZ_AP023367.1"/>
</dbReference>
<evidence type="ECO:0000313" key="2">
    <source>
        <dbReference type="Proteomes" id="UP000515561"/>
    </source>
</evidence>
<proteinExistence type="predicted"/>
<dbReference type="KEGG" id="acel:acsn021_38260"/>
<sequence>MNELYAEAGVKRKETLGTYALRVVLVVAAVLAFLLTFQNQILLFISAILIVAIIYFFPRLSIEYEYVFCDGQLDFDKIMGKAKRKTALKIDFEQVEVMAPLGSHALDGYTHVNCVDKDFSSGDKEVKPYVVIWREGEKTTRIKFEPNEKMLNCIKMKYPRKLAQY</sequence>
<name>A0A6S6R872_9FIRM</name>